<reference evidence="4" key="1">
    <citation type="journal article" date="2019" name="Int. J. Syst. Evol. Microbiol.">
        <title>The Global Catalogue of Microorganisms (GCM) 10K type strain sequencing project: providing services to taxonomists for standard genome sequencing and annotation.</title>
        <authorList>
            <consortium name="The Broad Institute Genomics Platform"/>
            <consortium name="The Broad Institute Genome Sequencing Center for Infectious Disease"/>
            <person name="Wu L."/>
            <person name="Ma J."/>
        </authorList>
    </citation>
    <scope>NUCLEOTIDE SEQUENCE [LARGE SCALE GENOMIC DNA]</scope>
    <source>
        <strain evidence="4">CGMCC 4.1469</strain>
    </source>
</reference>
<dbReference type="InterPro" id="IPR051199">
    <property type="entry name" value="LPS_LOS_Heptosyltrfase"/>
</dbReference>
<keyword evidence="4" id="KW-1185">Reference proteome</keyword>
<keyword evidence="1" id="KW-0328">Glycosyltransferase</keyword>
<proteinExistence type="predicted"/>
<organism evidence="3 4">
    <name type="scientific">Prosthecobacter fluviatilis</name>
    <dbReference type="NCBI Taxonomy" id="445931"/>
    <lineage>
        <taxon>Bacteria</taxon>
        <taxon>Pseudomonadati</taxon>
        <taxon>Verrucomicrobiota</taxon>
        <taxon>Verrucomicrobiia</taxon>
        <taxon>Verrucomicrobiales</taxon>
        <taxon>Verrucomicrobiaceae</taxon>
        <taxon>Prosthecobacter</taxon>
    </lineage>
</organism>
<evidence type="ECO:0000256" key="1">
    <source>
        <dbReference type="ARBA" id="ARBA00022676"/>
    </source>
</evidence>
<evidence type="ECO:0000313" key="4">
    <source>
        <dbReference type="Proteomes" id="UP001596052"/>
    </source>
</evidence>
<dbReference type="PANTHER" id="PTHR30160">
    <property type="entry name" value="TETRAACYLDISACCHARIDE 4'-KINASE-RELATED"/>
    <property type="match status" value="1"/>
</dbReference>
<sequence length="338" mass="37483">MSEVTRQLPSLRDFRSALIVKPSSLGDIVHTLPAVKALRDAHPRLKIRWLANTEWTPILQGSPLLDEVIPFPRKTFRGLAGLARFWNWRRTWMMLPREEPEIVLDFQGLLRSGLVSSWRGSKAVVGLSDAREGSRFFYNHTVPVDAGAHAVDRYLELPRALGIKIEAEDITFELAPGSAPAGWTQAAQGFVAVHPWSRGEGKSLSHSALQSLCDALAPHPVVLVGMTSDPARPTGAHIQDWSQRTSLPELIWIMRQARFCVSVDSGPMHIAAAVNPQTLGIHTWSDPRKVGPYPPAVHVWKAGRIAARTEFSPEECQRDANVTDADARGMGEWVSRRL</sequence>
<evidence type="ECO:0000313" key="3">
    <source>
        <dbReference type="EMBL" id="MFC5454303.1"/>
    </source>
</evidence>
<comment type="caution">
    <text evidence="3">The sequence shown here is derived from an EMBL/GenBank/DDBJ whole genome shotgun (WGS) entry which is preliminary data.</text>
</comment>
<dbReference type="Gene3D" id="3.40.50.2000">
    <property type="entry name" value="Glycogen Phosphorylase B"/>
    <property type="match status" value="2"/>
</dbReference>
<dbReference type="Proteomes" id="UP001596052">
    <property type="component" value="Unassembled WGS sequence"/>
</dbReference>
<name>A0ABW0KLG5_9BACT</name>
<dbReference type="EMBL" id="JBHSMQ010000002">
    <property type="protein sequence ID" value="MFC5454303.1"/>
    <property type="molecule type" value="Genomic_DNA"/>
</dbReference>
<dbReference type="InterPro" id="IPR002201">
    <property type="entry name" value="Glyco_trans_9"/>
</dbReference>
<dbReference type="RefSeq" id="WP_377164250.1">
    <property type="nucleotide sequence ID" value="NZ_JBHSMQ010000002.1"/>
</dbReference>
<dbReference type="SUPFAM" id="SSF53756">
    <property type="entry name" value="UDP-Glycosyltransferase/glycogen phosphorylase"/>
    <property type="match status" value="1"/>
</dbReference>
<evidence type="ECO:0000256" key="2">
    <source>
        <dbReference type="ARBA" id="ARBA00022679"/>
    </source>
</evidence>
<accession>A0ABW0KLG5</accession>
<dbReference type="PANTHER" id="PTHR30160:SF1">
    <property type="entry name" value="LIPOPOLYSACCHARIDE 1,2-N-ACETYLGLUCOSAMINETRANSFERASE-RELATED"/>
    <property type="match status" value="1"/>
</dbReference>
<dbReference type="CDD" id="cd03789">
    <property type="entry name" value="GT9_LPS_heptosyltransferase"/>
    <property type="match status" value="1"/>
</dbReference>
<protein>
    <submittedName>
        <fullName evidence="3">Glycosyltransferase family 9 protein</fullName>
    </submittedName>
</protein>
<keyword evidence="2" id="KW-0808">Transferase</keyword>
<dbReference type="Pfam" id="PF01075">
    <property type="entry name" value="Glyco_transf_9"/>
    <property type="match status" value="1"/>
</dbReference>
<gene>
    <name evidence="3" type="ORF">ACFQDI_05500</name>
</gene>